<gene>
    <name evidence="2" type="ORF">AWN90_11430</name>
</gene>
<proteinExistence type="predicted"/>
<evidence type="ECO:0000256" key="1">
    <source>
        <dbReference type="SAM" id="MobiDB-lite"/>
    </source>
</evidence>
<protein>
    <submittedName>
        <fullName evidence="2">Uncharacterized protein</fullName>
    </submittedName>
</protein>
<sequence>MPNPVIKWNINGFYRLRKAPGVIVDLVERAERIKAAAEAEGGEYEIYSQQGNPGPPGKNSRGGGAGHQGRWRVSVTTADPKAMHKNATGKPLLRAVDRGR</sequence>
<dbReference type="RefSeq" id="WP_067580109.1">
    <property type="nucleotide sequence ID" value="NZ_JABMCZ010000002.1"/>
</dbReference>
<dbReference type="Proteomes" id="UP000076512">
    <property type="component" value="Unassembled WGS sequence"/>
</dbReference>
<comment type="caution">
    <text evidence="2">The sequence shown here is derived from an EMBL/GenBank/DDBJ whole genome shotgun (WGS) entry which is preliminary data.</text>
</comment>
<dbReference type="AlphaFoldDB" id="A0A164HFP6"/>
<accession>A0A164HFP6</accession>
<reference evidence="2 3" key="1">
    <citation type="submission" date="2016-04" db="EMBL/GenBank/DDBJ databases">
        <authorList>
            <person name="Evans L.H."/>
            <person name="Alamgir A."/>
            <person name="Owens N."/>
            <person name="Weber N.D."/>
            <person name="Virtaneva K."/>
            <person name="Barbian K."/>
            <person name="Babar A."/>
            <person name="Rosenke K."/>
        </authorList>
    </citation>
    <scope>NUCLEOTIDE SEQUENCE [LARGE SCALE GENOMIC DNA]</scope>
    <source>
        <strain evidence="2 3">IFM 0406</strain>
    </source>
</reference>
<dbReference type="STRING" id="455432.AWN90_11430"/>
<name>A0A164HFP6_9NOCA</name>
<dbReference type="EMBL" id="LWGR01000021">
    <property type="protein sequence ID" value="KZM68474.1"/>
    <property type="molecule type" value="Genomic_DNA"/>
</dbReference>
<keyword evidence="3" id="KW-1185">Reference proteome</keyword>
<organism evidence="2 3">
    <name type="scientific">Nocardia terpenica</name>
    <dbReference type="NCBI Taxonomy" id="455432"/>
    <lineage>
        <taxon>Bacteria</taxon>
        <taxon>Bacillati</taxon>
        <taxon>Actinomycetota</taxon>
        <taxon>Actinomycetes</taxon>
        <taxon>Mycobacteriales</taxon>
        <taxon>Nocardiaceae</taxon>
        <taxon>Nocardia</taxon>
    </lineage>
</organism>
<evidence type="ECO:0000313" key="2">
    <source>
        <dbReference type="EMBL" id="KZM68474.1"/>
    </source>
</evidence>
<feature type="region of interest" description="Disordered" evidence="1">
    <location>
        <begin position="41"/>
        <end position="100"/>
    </location>
</feature>
<evidence type="ECO:0000313" key="3">
    <source>
        <dbReference type="Proteomes" id="UP000076512"/>
    </source>
</evidence>